<accession>A0AAN8GCJ3</accession>
<sequence>KQCSCAEVPHHMSYKRLHLVKRLCAFTKIRISPAELLKLPSEIDVS</sequence>
<protein>
    <submittedName>
        <fullName evidence="1">Uncharacterized protein</fullName>
    </submittedName>
</protein>
<dbReference type="Proteomes" id="UP001331761">
    <property type="component" value="Unassembled WGS sequence"/>
</dbReference>
<reference evidence="1 2" key="1">
    <citation type="submission" date="2019-10" db="EMBL/GenBank/DDBJ databases">
        <title>Assembly and Annotation for the nematode Trichostrongylus colubriformis.</title>
        <authorList>
            <person name="Martin J."/>
        </authorList>
    </citation>
    <scope>NUCLEOTIDE SEQUENCE [LARGE SCALE GENOMIC DNA]</scope>
    <source>
        <strain evidence="1">G859</strain>
        <tissue evidence="1">Whole worm</tissue>
    </source>
</reference>
<organism evidence="1 2">
    <name type="scientific">Trichostrongylus colubriformis</name>
    <name type="common">Black scour worm</name>
    <dbReference type="NCBI Taxonomy" id="6319"/>
    <lineage>
        <taxon>Eukaryota</taxon>
        <taxon>Metazoa</taxon>
        <taxon>Ecdysozoa</taxon>
        <taxon>Nematoda</taxon>
        <taxon>Chromadorea</taxon>
        <taxon>Rhabditida</taxon>
        <taxon>Rhabditina</taxon>
        <taxon>Rhabditomorpha</taxon>
        <taxon>Strongyloidea</taxon>
        <taxon>Trichostrongylidae</taxon>
        <taxon>Trichostrongylus</taxon>
    </lineage>
</organism>
<evidence type="ECO:0000313" key="1">
    <source>
        <dbReference type="EMBL" id="KAK5982343.1"/>
    </source>
</evidence>
<proteinExistence type="predicted"/>
<name>A0AAN8GCJ3_TRICO</name>
<dbReference type="AlphaFoldDB" id="A0AAN8GCJ3"/>
<gene>
    <name evidence="1" type="ORF">GCK32_017480</name>
</gene>
<comment type="caution">
    <text evidence="1">The sequence shown here is derived from an EMBL/GenBank/DDBJ whole genome shotgun (WGS) entry which is preliminary data.</text>
</comment>
<evidence type="ECO:0000313" key="2">
    <source>
        <dbReference type="Proteomes" id="UP001331761"/>
    </source>
</evidence>
<keyword evidence="2" id="KW-1185">Reference proteome</keyword>
<feature type="non-terminal residue" evidence="1">
    <location>
        <position position="1"/>
    </location>
</feature>
<dbReference type="EMBL" id="WIXE01005251">
    <property type="protein sequence ID" value="KAK5982343.1"/>
    <property type="molecule type" value="Genomic_DNA"/>
</dbReference>